<dbReference type="Gene3D" id="1.20.1600.10">
    <property type="entry name" value="Outer membrane efflux proteins (OEP)"/>
    <property type="match status" value="1"/>
</dbReference>
<evidence type="ECO:0000256" key="8">
    <source>
        <dbReference type="SAM" id="SignalP"/>
    </source>
</evidence>
<evidence type="ECO:0000256" key="4">
    <source>
        <dbReference type="ARBA" id="ARBA00022452"/>
    </source>
</evidence>
<accession>A0A1V1P6U4</accession>
<dbReference type="InterPro" id="IPR051906">
    <property type="entry name" value="TolC-like"/>
</dbReference>
<evidence type="ECO:0000313" key="9">
    <source>
        <dbReference type="EMBL" id="ETR70612.1"/>
    </source>
</evidence>
<dbReference type="AlphaFoldDB" id="A0A1V1P6U4"/>
<evidence type="ECO:0000256" key="2">
    <source>
        <dbReference type="ARBA" id="ARBA00007613"/>
    </source>
</evidence>
<proteinExistence type="inferred from homology"/>
<sequence>MNTKGRYVKSFIILICLFTINSVVSADHPPKNLTLSQINLLHKVCENNFEIRYQKFDLSIAAEQAKKETAIFEPSLSASFNYKDSVTPNTAEQFFDRMYMEKFEERLKQYQLGLKGLLPTGTLLSLDYTIDEISNDLVENKYKDRSSETASYLGFQITQPLLKNRGTENTMAKIRIAQTAQDIAYQAFRQKVIDIVHNALNAYWELYYTTRQYGFYEDSVKVAQDLLQTYKLMYEAGKVAESELFEIRSGLALRQSLLNAALQKKIDAQNNIFKLLGMSRKGNSIEHIIILDTPESYRNFKAPKYQEVLDLALVNNPRYLSSKKHLKKQRIHTDYSQNQNLPDLNFKASFGINSLDDHGENFLENIWNDSDETWTVGLEFLLPLKGRIDSTSELRMAKLREKQAQLAVQSIKLDLENQVDTSIQHLESSMRQLKRHNENLKLKQKIMDVEMSRLEGGKSNIINVLEKEKNLNQARNGHLRAIVNLELSGVALSRIEGTLLKRFGVNIEKHVNME</sequence>
<dbReference type="Pfam" id="PF02321">
    <property type="entry name" value="OEP"/>
    <property type="match status" value="2"/>
</dbReference>
<feature type="chain" id="PRO_5010737593" evidence="8">
    <location>
        <begin position="27"/>
        <end position="514"/>
    </location>
</feature>
<dbReference type="InterPro" id="IPR003423">
    <property type="entry name" value="OMP_efflux"/>
</dbReference>
<keyword evidence="8" id="KW-0732">Signal</keyword>
<keyword evidence="3" id="KW-0813">Transport</keyword>
<evidence type="ECO:0000256" key="5">
    <source>
        <dbReference type="ARBA" id="ARBA00022692"/>
    </source>
</evidence>
<dbReference type="Proteomes" id="UP000189670">
    <property type="component" value="Unassembled WGS sequence"/>
</dbReference>
<dbReference type="PANTHER" id="PTHR30026:SF23">
    <property type="entry name" value="TO APRF-PUTATIVE OUTER MEMBRANE EFFLUX PROTEIN OR SECRETED ALKALINE PHOSPHATASE-RELATED"/>
    <property type="match status" value="1"/>
</dbReference>
<name>A0A1V1P6U4_9BACT</name>
<evidence type="ECO:0000313" key="10">
    <source>
        <dbReference type="Proteomes" id="UP000189670"/>
    </source>
</evidence>
<dbReference type="PANTHER" id="PTHR30026">
    <property type="entry name" value="OUTER MEMBRANE PROTEIN TOLC"/>
    <property type="match status" value="1"/>
</dbReference>
<dbReference type="GO" id="GO:0015288">
    <property type="term" value="F:porin activity"/>
    <property type="evidence" value="ECO:0007669"/>
    <property type="project" value="TreeGrafter"/>
</dbReference>
<keyword evidence="6" id="KW-0472">Membrane</keyword>
<evidence type="ECO:0000256" key="6">
    <source>
        <dbReference type="ARBA" id="ARBA00023136"/>
    </source>
</evidence>
<dbReference type="GO" id="GO:0009279">
    <property type="term" value="C:cell outer membrane"/>
    <property type="evidence" value="ECO:0007669"/>
    <property type="project" value="UniProtKB-SubCell"/>
</dbReference>
<evidence type="ECO:0000256" key="3">
    <source>
        <dbReference type="ARBA" id="ARBA00022448"/>
    </source>
</evidence>
<dbReference type="GO" id="GO:1990281">
    <property type="term" value="C:efflux pump complex"/>
    <property type="evidence" value="ECO:0007669"/>
    <property type="project" value="TreeGrafter"/>
</dbReference>
<keyword evidence="5" id="KW-0812">Transmembrane</keyword>
<comment type="caution">
    <text evidence="9">The sequence shown here is derived from an EMBL/GenBank/DDBJ whole genome shotgun (WGS) entry which is preliminary data.</text>
</comment>
<dbReference type="SUPFAM" id="SSF56954">
    <property type="entry name" value="Outer membrane efflux proteins (OEP)"/>
    <property type="match status" value="1"/>
</dbReference>
<dbReference type="GO" id="GO:0015562">
    <property type="term" value="F:efflux transmembrane transporter activity"/>
    <property type="evidence" value="ECO:0007669"/>
    <property type="project" value="InterPro"/>
</dbReference>
<dbReference type="EMBL" id="ATBP01000396">
    <property type="protein sequence ID" value="ETR70612.1"/>
    <property type="molecule type" value="Genomic_DNA"/>
</dbReference>
<feature type="signal peptide" evidence="8">
    <location>
        <begin position="1"/>
        <end position="26"/>
    </location>
</feature>
<reference evidence="10" key="1">
    <citation type="submission" date="2012-11" db="EMBL/GenBank/DDBJ databases">
        <authorList>
            <person name="Lucero-Rivera Y.E."/>
            <person name="Tovar-Ramirez D."/>
        </authorList>
    </citation>
    <scope>NUCLEOTIDE SEQUENCE [LARGE SCALE GENOMIC DNA]</scope>
    <source>
        <strain evidence="10">Araruama</strain>
    </source>
</reference>
<protein>
    <submittedName>
        <fullName evidence="9">Outer membrane protein</fullName>
    </submittedName>
</protein>
<comment type="subcellular location">
    <subcellularLocation>
        <location evidence="1">Cell outer membrane</location>
    </subcellularLocation>
</comment>
<keyword evidence="7" id="KW-0998">Cell outer membrane</keyword>
<comment type="similarity">
    <text evidence="2">Belongs to the outer membrane factor (OMF) (TC 1.B.17) family.</text>
</comment>
<evidence type="ECO:0000256" key="7">
    <source>
        <dbReference type="ARBA" id="ARBA00023237"/>
    </source>
</evidence>
<organism evidence="9 10">
    <name type="scientific">Candidatus Magnetoglobus multicellularis str. Araruama</name>
    <dbReference type="NCBI Taxonomy" id="890399"/>
    <lineage>
        <taxon>Bacteria</taxon>
        <taxon>Pseudomonadati</taxon>
        <taxon>Thermodesulfobacteriota</taxon>
        <taxon>Desulfobacteria</taxon>
        <taxon>Desulfobacterales</taxon>
        <taxon>Desulfobacteraceae</taxon>
        <taxon>Candidatus Magnetoglobus</taxon>
    </lineage>
</organism>
<keyword evidence="4" id="KW-1134">Transmembrane beta strand</keyword>
<evidence type="ECO:0000256" key="1">
    <source>
        <dbReference type="ARBA" id="ARBA00004442"/>
    </source>
</evidence>
<gene>
    <name evidence="9" type="ORF">OMM_03108</name>
</gene>